<dbReference type="OrthoDB" id="45365at2759"/>
<dbReference type="InterPro" id="IPR006652">
    <property type="entry name" value="Kelch_1"/>
</dbReference>
<dbReference type="AlphaFoldDB" id="A0A4P9W1N5"/>
<dbReference type="InterPro" id="IPR011043">
    <property type="entry name" value="Gal_Oxase/kelch_b-propeller"/>
</dbReference>
<dbReference type="Pfam" id="PF01344">
    <property type="entry name" value="Kelch_1"/>
    <property type="match status" value="1"/>
</dbReference>
<organism evidence="1 2">
    <name type="scientific">Blyttiomyces helicus</name>
    <dbReference type="NCBI Taxonomy" id="388810"/>
    <lineage>
        <taxon>Eukaryota</taxon>
        <taxon>Fungi</taxon>
        <taxon>Fungi incertae sedis</taxon>
        <taxon>Chytridiomycota</taxon>
        <taxon>Chytridiomycota incertae sedis</taxon>
        <taxon>Chytridiomycetes</taxon>
        <taxon>Chytridiomycetes incertae sedis</taxon>
        <taxon>Blyttiomyces</taxon>
    </lineage>
</organism>
<accession>A0A4P9W1N5</accession>
<evidence type="ECO:0000313" key="1">
    <source>
        <dbReference type="EMBL" id="RKO84658.1"/>
    </source>
</evidence>
<name>A0A4P9W1N5_9FUNG</name>
<evidence type="ECO:0000313" key="2">
    <source>
        <dbReference type="Proteomes" id="UP000269721"/>
    </source>
</evidence>
<gene>
    <name evidence="1" type="ORF">BDK51DRAFT_37065</name>
</gene>
<dbReference type="SUPFAM" id="SSF117281">
    <property type="entry name" value="Kelch motif"/>
    <property type="match status" value="1"/>
</dbReference>
<reference evidence="2" key="1">
    <citation type="journal article" date="2018" name="Nat. Microbiol.">
        <title>Leveraging single-cell genomics to expand the fungal tree of life.</title>
        <authorList>
            <person name="Ahrendt S.R."/>
            <person name="Quandt C.A."/>
            <person name="Ciobanu D."/>
            <person name="Clum A."/>
            <person name="Salamov A."/>
            <person name="Andreopoulos B."/>
            <person name="Cheng J.F."/>
            <person name="Woyke T."/>
            <person name="Pelin A."/>
            <person name="Henrissat B."/>
            <person name="Reynolds N.K."/>
            <person name="Benny G.L."/>
            <person name="Smith M.E."/>
            <person name="James T.Y."/>
            <person name="Grigoriev I.V."/>
        </authorList>
    </citation>
    <scope>NUCLEOTIDE SEQUENCE [LARGE SCALE GENOMIC DNA]</scope>
</reference>
<dbReference type="EMBL" id="KZ999874">
    <property type="protein sequence ID" value="RKO84658.1"/>
    <property type="molecule type" value="Genomic_DNA"/>
</dbReference>
<protein>
    <submittedName>
        <fullName evidence="1">Uncharacterized protein</fullName>
    </submittedName>
</protein>
<dbReference type="Gene3D" id="2.120.10.80">
    <property type="entry name" value="Kelch-type beta propeller"/>
    <property type="match status" value="1"/>
</dbReference>
<sequence>MDLTTFEWSPTEISLPPDFTLRYYHTFITSGQGKEYIFGDTFQLISASGVSTINKSVVLNNLWAVELTLRTTAPVVQVPAQETLPSARKHASSAALGNDSILIFGGEVKGAGSFADTFVYNGKSARETIRKLEALFPVAIVLTLSRSTPCIATTFTWTDVTGTTGGPRNRNGAACATVEGNAYLFGGYDAGTHTYFNDVWQLLREHWAGRRLDVRAAH</sequence>
<dbReference type="Proteomes" id="UP000269721">
    <property type="component" value="Unassembled WGS sequence"/>
</dbReference>
<dbReference type="SUPFAM" id="SSF50965">
    <property type="entry name" value="Galactose oxidase, central domain"/>
    <property type="match status" value="1"/>
</dbReference>
<dbReference type="InterPro" id="IPR015915">
    <property type="entry name" value="Kelch-typ_b-propeller"/>
</dbReference>
<proteinExistence type="predicted"/>
<keyword evidence="2" id="KW-1185">Reference proteome</keyword>
<dbReference type="PANTHER" id="PTHR23244">
    <property type="entry name" value="KELCH REPEAT DOMAIN"/>
    <property type="match status" value="1"/>
</dbReference>